<evidence type="ECO:0000256" key="10">
    <source>
        <dbReference type="PROSITE-ProRule" id="PRU01211"/>
    </source>
</evidence>
<proteinExistence type="predicted"/>
<evidence type="ECO:0000313" key="16">
    <source>
        <dbReference type="Proteomes" id="UP000614601"/>
    </source>
</evidence>
<dbReference type="PANTHER" id="PTHR10127:SF802">
    <property type="entry name" value="ZINC METALLOPROTEINASE NAS-10"/>
    <property type="match status" value="1"/>
</dbReference>
<feature type="compositionally biased region" description="Low complexity" evidence="12">
    <location>
        <begin position="82"/>
        <end position="100"/>
    </location>
</feature>
<dbReference type="Pfam" id="PF01549">
    <property type="entry name" value="ShK"/>
    <property type="match status" value="1"/>
</dbReference>
<feature type="binding site" evidence="10">
    <location>
        <position position="726"/>
    </location>
    <ligand>
        <name>Zn(2+)</name>
        <dbReference type="ChEBI" id="CHEBI:29105"/>
        <note>catalytic</note>
    </ligand>
</feature>
<evidence type="ECO:0000256" key="3">
    <source>
        <dbReference type="ARBA" id="ARBA00022723"/>
    </source>
</evidence>
<evidence type="ECO:0000256" key="6">
    <source>
        <dbReference type="ARBA" id="ARBA00023049"/>
    </source>
</evidence>
<keyword evidence="7" id="KW-0865">Zymogen</keyword>
<dbReference type="SMART" id="SM00254">
    <property type="entry name" value="ShKT"/>
    <property type="match status" value="1"/>
</dbReference>
<keyword evidence="2 10" id="KW-0645">Protease</keyword>
<keyword evidence="5 10" id="KW-0862">Zinc</keyword>
<dbReference type="OrthoDB" id="7544260at2759"/>
<protein>
    <recommendedName>
        <fullName evidence="11">Metalloendopeptidase</fullName>
        <ecNumber evidence="11">3.4.24.-</ecNumber>
    </recommendedName>
</protein>
<evidence type="ECO:0000256" key="9">
    <source>
        <dbReference type="PROSITE-ProRule" id="PRU01005"/>
    </source>
</evidence>
<evidence type="ECO:0000256" key="1">
    <source>
        <dbReference type="ARBA" id="ARBA00002657"/>
    </source>
</evidence>
<evidence type="ECO:0000256" key="2">
    <source>
        <dbReference type="ARBA" id="ARBA00022670"/>
    </source>
</evidence>
<dbReference type="InterPro" id="IPR006026">
    <property type="entry name" value="Peptidase_Metallo"/>
</dbReference>
<evidence type="ECO:0000256" key="5">
    <source>
        <dbReference type="ARBA" id="ARBA00022833"/>
    </source>
</evidence>
<feature type="active site" evidence="10">
    <location>
        <position position="727"/>
    </location>
</feature>
<dbReference type="EMBL" id="CAJFCW020000003">
    <property type="protein sequence ID" value="CAG9101626.1"/>
    <property type="molecule type" value="Genomic_DNA"/>
</dbReference>
<evidence type="ECO:0000259" key="14">
    <source>
        <dbReference type="PROSITE" id="PS51864"/>
    </source>
</evidence>
<dbReference type="Proteomes" id="UP000783686">
    <property type="component" value="Unassembled WGS sequence"/>
</dbReference>
<comment type="function">
    <text evidence="1">Metalloprotease.</text>
</comment>
<dbReference type="InterPro" id="IPR034035">
    <property type="entry name" value="Astacin-like_dom"/>
</dbReference>
<feature type="domain" description="ShKT" evidence="13">
    <location>
        <begin position="834"/>
        <end position="867"/>
    </location>
</feature>
<dbReference type="GO" id="GO:0008270">
    <property type="term" value="F:zinc ion binding"/>
    <property type="evidence" value="ECO:0007669"/>
    <property type="project" value="UniProtKB-UniRule"/>
</dbReference>
<dbReference type="PANTHER" id="PTHR10127">
    <property type="entry name" value="DISCOIDIN, CUB, EGF, LAMININ , AND ZINC METALLOPROTEASE DOMAIN CONTAINING"/>
    <property type="match status" value="1"/>
</dbReference>
<keyword evidence="16" id="KW-1185">Reference proteome</keyword>
<keyword evidence="6 10" id="KW-0482">Metalloprotease</keyword>
<feature type="region of interest" description="Disordered" evidence="12">
    <location>
        <begin position="25"/>
        <end position="124"/>
    </location>
</feature>
<evidence type="ECO:0000256" key="7">
    <source>
        <dbReference type="ARBA" id="ARBA00023145"/>
    </source>
</evidence>
<feature type="compositionally biased region" description="Basic residues" evidence="12">
    <location>
        <begin position="106"/>
        <end position="116"/>
    </location>
</feature>
<accession>A0A811KCF2</accession>
<evidence type="ECO:0000256" key="11">
    <source>
        <dbReference type="RuleBase" id="RU361183"/>
    </source>
</evidence>
<keyword evidence="4 10" id="KW-0378">Hydrolase</keyword>
<dbReference type="AlphaFoldDB" id="A0A811KCF2"/>
<dbReference type="PROSITE" id="PS51864">
    <property type="entry name" value="ASTACIN"/>
    <property type="match status" value="1"/>
</dbReference>
<dbReference type="PROSITE" id="PS51670">
    <property type="entry name" value="SHKT"/>
    <property type="match status" value="1"/>
</dbReference>
<dbReference type="InterPro" id="IPR024079">
    <property type="entry name" value="MetalloPept_cat_dom_sf"/>
</dbReference>
<feature type="compositionally biased region" description="Basic and acidic residues" evidence="12">
    <location>
        <begin position="590"/>
        <end position="605"/>
    </location>
</feature>
<dbReference type="SUPFAM" id="SSF55486">
    <property type="entry name" value="Metalloproteases ('zincins'), catalytic domain"/>
    <property type="match status" value="1"/>
</dbReference>
<feature type="compositionally biased region" description="Polar residues" evidence="12">
    <location>
        <begin position="470"/>
        <end position="496"/>
    </location>
</feature>
<dbReference type="SMART" id="SM00235">
    <property type="entry name" value="ZnMc"/>
    <property type="match status" value="1"/>
</dbReference>
<keyword evidence="3 10" id="KW-0479">Metal-binding</keyword>
<dbReference type="Gene3D" id="3.40.390.10">
    <property type="entry name" value="Collagenase (Catalytic Domain)"/>
    <property type="match status" value="1"/>
</dbReference>
<keyword evidence="8" id="KW-1015">Disulfide bond</keyword>
<dbReference type="EMBL" id="CAJFDH010000003">
    <property type="protein sequence ID" value="CAD5213821.1"/>
    <property type="molecule type" value="Genomic_DNA"/>
</dbReference>
<comment type="cofactor">
    <cofactor evidence="10 11">
        <name>Zn(2+)</name>
        <dbReference type="ChEBI" id="CHEBI:29105"/>
    </cofactor>
    <text evidence="10 11">Binds 1 zinc ion per subunit.</text>
</comment>
<feature type="signal peptide" evidence="11">
    <location>
        <begin position="1"/>
        <end position="19"/>
    </location>
</feature>
<sequence length="867" mass="97207">MLLTVKLSLLLAGLYIVHGIETNTHPPGPNHYEDDNPNEPQGRFGRNNEFGGMPGSKPPYCDQPEGPTPPSTPISTPPSTPPTSFSAPLSTPPSTTLTASENDHPQHHHHHHHDHHHHFDENQNNDNVWRGYGYRHNFEPMPQYMSRRVPSLMPQPIPDATPFMRPLSRPYHKPMLEPLPEPRGEPVLEPLPEPRGEPVPEPMPEPEPKHRFDLGKIRREQIEPLWGQLSVASRNFLAPDSVNGAIPAHCIKRIVRYCSRNPESLRCRNHPEWISEDIVPSPPSHGDVCIEDEDEVFSLYNFTAAVPPKFPPKFPPKNVLANVPEDLRTEVNDNPVYHLSSSERSSMSSSCSYGNCLKQPKSALFDRADIAEHHATVTRFLTDGAGKQIDKDVETQFLRTYQLKKAILAKLGLEGKVEAANDGIFQGDILLSIDQADILINAVQNGVDVASYLPSGQGSGYTKPVGYQGGTASKPQGYQSSTYSKPQRSTTHTYQKTMAEDDQEDRRPPMVEEMSSLNHPYAHQSTGYGYHRVKRGDTAFTDTGRLLLKGKYSTLSRRFSVGKSNGDLVAPRYSRSTGNTRPSLSPATENRSEATEAHRDEEDKMRVKRTANSTLDVHRAKRSGIFFEEQFIRQWSSTYIPYYVDPQMTPEQEAVVDSAVNAIQEATCLNFVKQTQKPSGNFIFYSVYASPAFCGISNIGMQKSGNNVVYLSFLCQNQDSKGIAIHETLHSIGVAHEHVRTDRDDHIRINWENIDPNNYAFFALNDAKMFTSYGVPYAYDSIMHYKNNVAAKATASGPSMSATNGNGYEMGQRTHLSQNDIMLINKMYCKAEYCTDRLVYCGVWANRGKCQTSTWMQQNCRKSCDLC</sequence>
<dbReference type="GO" id="GO:0004222">
    <property type="term" value="F:metalloendopeptidase activity"/>
    <property type="evidence" value="ECO:0007669"/>
    <property type="project" value="UniProtKB-UniRule"/>
</dbReference>
<feature type="compositionally biased region" description="Basic and acidic residues" evidence="12">
    <location>
        <begin position="180"/>
        <end position="198"/>
    </location>
</feature>
<gene>
    <name evidence="15" type="ORF">BOKJ2_LOCUS5284</name>
</gene>
<feature type="chain" id="PRO_5035952860" description="Metalloendopeptidase" evidence="11">
    <location>
        <begin position="20"/>
        <end position="867"/>
    </location>
</feature>
<evidence type="ECO:0000256" key="12">
    <source>
        <dbReference type="SAM" id="MobiDB-lite"/>
    </source>
</evidence>
<dbReference type="GO" id="GO:0006508">
    <property type="term" value="P:proteolysis"/>
    <property type="evidence" value="ECO:0007669"/>
    <property type="project" value="UniProtKB-KW"/>
</dbReference>
<reference evidence="15" key="1">
    <citation type="submission" date="2020-09" db="EMBL/GenBank/DDBJ databases">
        <authorList>
            <person name="Kikuchi T."/>
        </authorList>
    </citation>
    <scope>NUCLEOTIDE SEQUENCE</scope>
    <source>
        <strain evidence="15">SH1</strain>
    </source>
</reference>
<name>A0A811KCF2_9BILA</name>
<evidence type="ECO:0000259" key="13">
    <source>
        <dbReference type="PROSITE" id="PS51670"/>
    </source>
</evidence>
<dbReference type="Pfam" id="PF01400">
    <property type="entry name" value="Astacin"/>
    <property type="match status" value="1"/>
</dbReference>
<feature type="compositionally biased region" description="Pro residues" evidence="12">
    <location>
        <begin position="66"/>
        <end position="81"/>
    </location>
</feature>
<feature type="region of interest" description="Disordered" evidence="12">
    <location>
        <begin position="464"/>
        <end position="509"/>
    </location>
</feature>
<feature type="region of interest" description="Disordered" evidence="12">
    <location>
        <begin position="563"/>
        <end position="605"/>
    </location>
</feature>
<keyword evidence="11" id="KW-0732">Signal</keyword>
<feature type="region of interest" description="Disordered" evidence="12">
    <location>
        <begin position="177"/>
        <end position="208"/>
    </location>
</feature>
<feature type="binding site" evidence="10">
    <location>
        <position position="736"/>
    </location>
    <ligand>
        <name>Zn(2+)</name>
        <dbReference type="ChEBI" id="CHEBI:29105"/>
        <note>catalytic</note>
    </ligand>
</feature>
<evidence type="ECO:0000256" key="4">
    <source>
        <dbReference type="ARBA" id="ARBA00022801"/>
    </source>
</evidence>
<dbReference type="Proteomes" id="UP000614601">
    <property type="component" value="Unassembled WGS sequence"/>
</dbReference>
<evidence type="ECO:0000313" key="15">
    <source>
        <dbReference type="EMBL" id="CAD5213821.1"/>
    </source>
</evidence>
<dbReference type="InterPro" id="IPR003582">
    <property type="entry name" value="ShKT_dom"/>
</dbReference>
<evidence type="ECO:0000256" key="8">
    <source>
        <dbReference type="ARBA" id="ARBA00023157"/>
    </source>
</evidence>
<comment type="caution">
    <text evidence="15">The sequence shown here is derived from an EMBL/GenBank/DDBJ whole genome shotgun (WGS) entry which is preliminary data.</text>
</comment>
<dbReference type="EC" id="3.4.24.-" evidence="11"/>
<dbReference type="PRINTS" id="PR00480">
    <property type="entry name" value="ASTACIN"/>
</dbReference>
<dbReference type="InterPro" id="IPR001506">
    <property type="entry name" value="Peptidase_M12A"/>
</dbReference>
<feature type="domain" description="Peptidase M12A" evidence="14">
    <location>
        <begin position="630"/>
        <end position="830"/>
    </location>
</feature>
<feature type="binding site" evidence="10">
    <location>
        <position position="730"/>
    </location>
    <ligand>
        <name>Zn(2+)</name>
        <dbReference type="ChEBI" id="CHEBI:29105"/>
        <note>catalytic</note>
    </ligand>
</feature>
<organism evidence="15 16">
    <name type="scientific">Bursaphelenchus okinawaensis</name>
    <dbReference type="NCBI Taxonomy" id="465554"/>
    <lineage>
        <taxon>Eukaryota</taxon>
        <taxon>Metazoa</taxon>
        <taxon>Ecdysozoa</taxon>
        <taxon>Nematoda</taxon>
        <taxon>Chromadorea</taxon>
        <taxon>Rhabditida</taxon>
        <taxon>Tylenchina</taxon>
        <taxon>Tylenchomorpha</taxon>
        <taxon>Aphelenchoidea</taxon>
        <taxon>Aphelenchoididae</taxon>
        <taxon>Bursaphelenchus</taxon>
    </lineage>
</organism>
<dbReference type="CDD" id="cd04280">
    <property type="entry name" value="ZnMc_astacin_like"/>
    <property type="match status" value="1"/>
</dbReference>
<comment type="caution">
    <text evidence="9">Lacks conserved residue(s) required for the propagation of feature annotation.</text>
</comment>
<feature type="compositionally biased region" description="Polar residues" evidence="12">
    <location>
        <begin position="574"/>
        <end position="589"/>
    </location>
</feature>